<reference evidence="6" key="2">
    <citation type="submission" date="2025-08" db="UniProtKB">
        <authorList>
            <consortium name="Ensembl"/>
        </authorList>
    </citation>
    <scope>IDENTIFICATION</scope>
    <source>
        <strain evidence="6">Hd-rR</strain>
    </source>
</reference>
<dbReference type="Pfam" id="PF07679">
    <property type="entry name" value="I-set"/>
    <property type="match status" value="1"/>
</dbReference>
<dbReference type="InParanoid" id="A0A3B3HIY3"/>
<evidence type="ECO:0000256" key="1">
    <source>
        <dbReference type="ARBA" id="ARBA00004496"/>
    </source>
</evidence>
<sequence>PPNFQHGRAWSGHIYNTPCGPPFFPRGSPLLGGGGGPLPCSSLDQPWAGWVAAWSAERVSLGGQTLHNLESEAGQSASFRCETTKPGAIVVWKCADRILATSSKYQLKQDGAVVELVIHKLQSADSGEYSCDTGYQRTSAVLTVKVYAIYCFFCVGDQYHLDCAFFFI</sequence>
<reference evidence="6 7" key="1">
    <citation type="journal article" date="2007" name="Nature">
        <title>The medaka draft genome and insights into vertebrate genome evolution.</title>
        <authorList>
            <person name="Kasahara M."/>
            <person name="Naruse K."/>
            <person name="Sasaki S."/>
            <person name="Nakatani Y."/>
            <person name="Qu W."/>
            <person name="Ahsan B."/>
            <person name="Yamada T."/>
            <person name="Nagayasu Y."/>
            <person name="Doi K."/>
            <person name="Kasai Y."/>
            <person name="Jindo T."/>
            <person name="Kobayashi D."/>
            <person name="Shimada A."/>
            <person name="Toyoda A."/>
            <person name="Kuroki Y."/>
            <person name="Fujiyama A."/>
            <person name="Sasaki T."/>
            <person name="Shimizu A."/>
            <person name="Asakawa S."/>
            <person name="Shimizu N."/>
            <person name="Hashimoto S."/>
            <person name="Yang J."/>
            <person name="Lee Y."/>
            <person name="Matsushima K."/>
            <person name="Sugano S."/>
            <person name="Sakaizumi M."/>
            <person name="Narita T."/>
            <person name="Ohishi K."/>
            <person name="Haga S."/>
            <person name="Ohta F."/>
            <person name="Nomoto H."/>
            <person name="Nogata K."/>
            <person name="Morishita T."/>
            <person name="Endo T."/>
            <person name="Shin-I T."/>
            <person name="Takeda H."/>
            <person name="Morishita S."/>
            <person name="Kohara Y."/>
        </authorList>
    </citation>
    <scope>NUCLEOTIDE SEQUENCE [LARGE SCALE GENOMIC DNA]</scope>
    <source>
        <strain evidence="6 7">Hd-rR</strain>
    </source>
</reference>
<accession>A0A3B3HIY3</accession>
<evidence type="ECO:0000256" key="2">
    <source>
        <dbReference type="ARBA" id="ARBA00022490"/>
    </source>
</evidence>
<evidence type="ECO:0000256" key="4">
    <source>
        <dbReference type="ARBA" id="ARBA00023157"/>
    </source>
</evidence>
<proteinExistence type="predicted"/>
<dbReference type="Gene3D" id="2.60.40.10">
    <property type="entry name" value="Immunoglobulins"/>
    <property type="match status" value="1"/>
</dbReference>
<feature type="domain" description="Ig-like" evidence="5">
    <location>
        <begin position="57"/>
        <end position="143"/>
    </location>
</feature>
<reference evidence="6" key="3">
    <citation type="submission" date="2025-09" db="UniProtKB">
        <authorList>
            <consortium name="Ensembl"/>
        </authorList>
    </citation>
    <scope>IDENTIFICATION</scope>
    <source>
        <strain evidence="6">Hd-rR</strain>
    </source>
</reference>
<dbReference type="Ensembl" id="ENSORLT00000035090.1">
    <property type="protein sequence ID" value="ENSORLP00000031657.1"/>
    <property type="gene ID" value="ENSORLG00000029183.1"/>
</dbReference>
<dbReference type="InterPro" id="IPR013783">
    <property type="entry name" value="Ig-like_fold"/>
</dbReference>
<organism evidence="6 7">
    <name type="scientific">Oryzias latipes</name>
    <name type="common">Japanese rice fish</name>
    <name type="synonym">Japanese killifish</name>
    <dbReference type="NCBI Taxonomy" id="8090"/>
    <lineage>
        <taxon>Eukaryota</taxon>
        <taxon>Metazoa</taxon>
        <taxon>Chordata</taxon>
        <taxon>Craniata</taxon>
        <taxon>Vertebrata</taxon>
        <taxon>Euteleostomi</taxon>
        <taxon>Actinopterygii</taxon>
        <taxon>Neopterygii</taxon>
        <taxon>Teleostei</taxon>
        <taxon>Neoteleostei</taxon>
        <taxon>Acanthomorphata</taxon>
        <taxon>Ovalentaria</taxon>
        <taxon>Atherinomorphae</taxon>
        <taxon>Beloniformes</taxon>
        <taxon>Adrianichthyidae</taxon>
        <taxon>Oryziinae</taxon>
        <taxon>Oryzias</taxon>
    </lineage>
</organism>
<dbReference type="Bgee" id="ENSORLG00000029183">
    <property type="expression patterns" value="Expressed in heart and 4 other cell types or tissues"/>
</dbReference>
<dbReference type="SMART" id="SM00409">
    <property type="entry name" value="IG"/>
    <property type="match status" value="1"/>
</dbReference>
<dbReference type="InterPro" id="IPR003599">
    <property type="entry name" value="Ig_sub"/>
</dbReference>
<evidence type="ECO:0000313" key="6">
    <source>
        <dbReference type="Ensembl" id="ENSORLP00000031657.1"/>
    </source>
</evidence>
<keyword evidence="2" id="KW-0963">Cytoplasm</keyword>
<dbReference type="InterPro" id="IPR036179">
    <property type="entry name" value="Ig-like_dom_sf"/>
</dbReference>
<dbReference type="InterPro" id="IPR052385">
    <property type="entry name" value="Obscurin/Obscurin-like_Reg"/>
</dbReference>
<keyword evidence="4" id="KW-1015">Disulfide bond</keyword>
<keyword evidence="7" id="KW-1185">Reference proteome</keyword>
<keyword evidence="3" id="KW-0597">Phosphoprotein</keyword>
<dbReference type="AlphaFoldDB" id="A0A3B3HIY3"/>
<dbReference type="PANTHER" id="PTHR35971">
    <property type="entry name" value="SI:DKEY-31G6.6"/>
    <property type="match status" value="1"/>
</dbReference>
<dbReference type="InterPro" id="IPR013098">
    <property type="entry name" value="Ig_I-set"/>
</dbReference>
<name>A0A3B3HIY3_ORYLA</name>
<evidence type="ECO:0000256" key="3">
    <source>
        <dbReference type="ARBA" id="ARBA00022553"/>
    </source>
</evidence>
<dbReference type="PANTHER" id="PTHR35971:SF5">
    <property type="entry name" value="OBSCURIN LIKE CYTOSKELETAL ADAPTOR 1"/>
    <property type="match status" value="1"/>
</dbReference>
<comment type="subcellular location">
    <subcellularLocation>
        <location evidence="1">Cytoplasm</location>
    </subcellularLocation>
</comment>
<dbReference type="FunFam" id="2.60.40.10:FF:000228">
    <property type="entry name" value="obscurin isoform X4"/>
    <property type="match status" value="1"/>
</dbReference>
<dbReference type="SUPFAM" id="SSF48726">
    <property type="entry name" value="Immunoglobulin"/>
    <property type="match status" value="1"/>
</dbReference>
<dbReference type="GeneTree" id="ENSGT00940000177473"/>
<dbReference type="PROSITE" id="PS50835">
    <property type="entry name" value="IG_LIKE"/>
    <property type="match status" value="1"/>
</dbReference>
<protein>
    <recommendedName>
        <fullName evidence="5">Ig-like domain-containing protein</fullName>
    </recommendedName>
</protein>
<evidence type="ECO:0000259" key="5">
    <source>
        <dbReference type="PROSITE" id="PS50835"/>
    </source>
</evidence>
<dbReference type="Proteomes" id="UP000001038">
    <property type="component" value="Chromosome 17"/>
</dbReference>
<dbReference type="GO" id="GO:0005737">
    <property type="term" value="C:cytoplasm"/>
    <property type="evidence" value="ECO:0007669"/>
    <property type="project" value="UniProtKB-SubCell"/>
</dbReference>
<evidence type="ECO:0000313" key="7">
    <source>
        <dbReference type="Proteomes" id="UP000001038"/>
    </source>
</evidence>
<dbReference type="InterPro" id="IPR007110">
    <property type="entry name" value="Ig-like_dom"/>
</dbReference>